<proteinExistence type="predicted"/>
<evidence type="ECO:0000256" key="2">
    <source>
        <dbReference type="ARBA" id="ARBA00023315"/>
    </source>
</evidence>
<dbReference type="InterPro" id="IPR000182">
    <property type="entry name" value="GNAT_dom"/>
</dbReference>
<dbReference type="PANTHER" id="PTHR43877:SF5">
    <property type="entry name" value="BLL8307 PROTEIN"/>
    <property type="match status" value="1"/>
</dbReference>
<organism evidence="4 5">
    <name type="scientific">Hydrogenophaga palleronii</name>
    <dbReference type="NCBI Taxonomy" id="65655"/>
    <lineage>
        <taxon>Bacteria</taxon>
        <taxon>Pseudomonadati</taxon>
        <taxon>Pseudomonadota</taxon>
        <taxon>Betaproteobacteria</taxon>
        <taxon>Burkholderiales</taxon>
        <taxon>Comamonadaceae</taxon>
        <taxon>Hydrogenophaga</taxon>
    </lineage>
</organism>
<evidence type="ECO:0000256" key="1">
    <source>
        <dbReference type="ARBA" id="ARBA00022679"/>
    </source>
</evidence>
<feature type="domain" description="N-acetyltransferase" evidence="3">
    <location>
        <begin position="9"/>
        <end position="160"/>
    </location>
</feature>
<dbReference type="InterPro" id="IPR050832">
    <property type="entry name" value="Bact_Acetyltransf"/>
</dbReference>
<name>A0ABU1WPD4_9BURK</name>
<dbReference type="SUPFAM" id="SSF55729">
    <property type="entry name" value="Acyl-CoA N-acyltransferases (Nat)"/>
    <property type="match status" value="1"/>
</dbReference>
<dbReference type="PANTHER" id="PTHR43877">
    <property type="entry name" value="AMINOALKYLPHOSPHONATE N-ACETYLTRANSFERASE-RELATED-RELATED"/>
    <property type="match status" value="1"/>
</dbReference>
<gene>
    <name evidence="4" type="ORF">J2W49_003124</name>
</gene>
<comment type="caution">
    <text evidence="4">The sequence shown here is derived from an EMBL/GenBank/DDBJ whole genome shotgun (WGS) entry which is preliminary data.</text>
</comment>
<sequence length="161" mass="18177">MPLVSDFVIQLDDLSDPQVADFLAAHLEDMRRVSPPESVHALDIDGLRQPEVTFWTLWHVTDTQQSLVGTAALKALTREHAEIKSMRVHGGWRGRGLASQLVQHVIAHARQNGVRRLSLETGTQPFFEPARTLYVRHGFTPCPPFGSYREDPYSAFFTRSI</sequence>
<evidence type="ECO:0000313" key="4">
    <source>
        <dbReference type="EMBL" id="MDR7151151.1"/>
    </source>
</evidence>
<keyword evidence="2 4" id="KW-0012">Acyltransferase</keyword>
<dbReference type="Pfam" id="PF00583">
    <property type="entry name" value="Acetyltransf_1"/>
    <property type="match status" value="1"/>
</dbReference>
<dbReference type="PROSITE" id="PS51186">
    <property type="entry name" value="GNAT"/>
    <property type="match status" value="1"/>
</dbReference>
<dbReference type="Gene3D" id="3.40.630.30">
    <property type="match status" value="1"/>
</dbReference>
<dbReference type="EMBL" id="JAVDWU010000006">
    <property type="protein sequence ID" value="MDR7151151.1"/>
    <property type="molecule type" value="Genomic_DNA"/>
</dbReference>
<accession>A0ABU1WPD4</accession>
<reference evidence="4 5" key="1">
    <citation type="submission" date="2023-07" db="EMBL/GenBank/DDBJ databases">
        <title>Sorghum-associated microbial communities from plants grown in Nebraska, USA.</title>
        <authorList>
            <person name="Schachtman D."/>
        </authorList>
    </citation>
    <scope>NUCLEOTIDE SEQUENCE [LARGE SCALE GENOMIC DNA]</scope>
    <source>
        <strain evidence="4 5">4249</strain>
    </source>
</reference>
<dbReference type="RefSeq" id="WP_310317952.1">
    <property type="nucleotide sequence ID" value="NZ_JAVDWU010000006.1"/>
</dbReference>
<protein>
    <submittedName>
        <fullName evidence="4">Acetyltransferase</fullName>
        <ecNumber evidence="4">2.3.1.-</ecNumber>
    </submittedName>
</protein>
<dbReference type="EC" id="2.3.1.-" evidence="4"/>
<evidence type="ECO:0000259" key="3">
    <source>
        <dbReference type="PROSITE" id="PS51186"/>
    </source>
</evidence>
<keyword evidence="5" id="KW-1185">Reference proteome</keyword>
<dbReference type="Proteomes" id="UP001265700">
    <property type="component" value="Unassembled WGS sequence"/>
</dbReference>
<dbReference type="CDD" id="cd04301">
    <property type="entry name" value="NAT_SF"/>
    <property type="match status" value="1"/>
</dbReference>
<dbReference type="GO" id="GO:0016746">
    <property type="term" value="F:acyltransferase activity"/>
    <property type="evidence" value="ECO:0007669"/>
    <property type="project" value="UniProtKB-KW"/>
</dbReference>
<keyword evidence="1 4" id="KW-0808">Transferase</keyword>
<evidence type="ECO:0000313" key="5">
    <source>
        <dbReference type="Proteomes" id="UP001265700"/>
    </source>
</evidence>
<dbReference type="InterPro" id="IPR016181">
    <property type="entry name" value="Acyl_CoA_acyltransferase"/>
</dbReference>